<dbReference type="Proteomes" id="UP000078272">
    <property type="component" value="Unassembled WGS sequence"/>
</dbReference>
<dbReference type="EMBL" id="LDPZ01000025">
    <property type="protein sequence ID" value="KTQ95032.1"/>
    <property type="molecule type" value="Genomic_DNA"/>
</dbReference>
<evidence type="ECO:0000313" key="1">
    <source>
        <dbReference type="EMBL" id="KTQ95032.1"/>
    </source>
</evidence>
<dbReference type="AlphaFoldDB" id="A0A175R903"/>
<name>A0A175R903_9HYPH</name>
<gene>
    <name evidence="1" type="ORF">NS226_13625</name>
</gene>
<protein>
    <submittedName>
        <fullName evidence="1">Uncharacterized protein</fullName>
    </submittedName>
</protein>
<sequence>MVTVADDDMRVGVVSVLASGMERRQPTGPLLRDGLRKIADQINLLRRGQLARQRHHDLVDNPGIGPVPRLNVAEVFGGLCRIIRQMLGHKNR</sequence>
<reference evidence="1 2" key="1">
    <citation type="journal article" date="2016" name="Front. Microbiol.">
        <title>Genomic Resource of Rice Seed Associated Bacteria.</title>
        <authorList>
            <person name="Midha S."/>
            <person name="Bansal K."/>
            <person name="Sharma S."/>
            <person name="Kumar N."/>
            <person name="Patil P.P."/>
            <person name="Chaudhry V."/>
            <person name="Patil P.B."/>
        </authorList>
    </citation>
    <scope>NUCLEOTIDE SEQUENCE [LARGE SCALE GENOMIC DNA]</scope>
    <source>
        <strain evidence="1 2">NS226</strain>
    </source>
</reference>
<proteinExistence type="predicted"/>
<organism evidence="1 2">
    <name type="scientific">Aureimonas ureilytica</name>
    <dbReference type="NCBI Taxonomy" id="401562"/>
    <lineage>
        <taxon>Bacteria</taxon>
        <taxon>Pseudomonadati</taxon>
        <taxon>Pseudomonadota</taxon>
        <taxon>Alphaproteobacteria</taxon>
        <taxon>Hyphomicrobiales</taxon>
        <taxon>Aurantimonadaceae</taxon>
        <taxon>Aureimonas</taxon>
    </lineage>
</organism>
<comment type="caution">
    <text evidence="1">The sequence shown here is derived from an EMBL/GenBank/DDBJ whole genome shotgun (WGS) entry which is preliminary data.</text>
</comment>
<accession>A0A175R903</accession>
<evidence type="ECO:0000313" key="2">
    <source>
        <dbReference type="Proteomes" id="UP000078272"/>
    </source>
</evidence>